<evidence type="ECO:0000256" key="2">
    <source>
        <dbReference type="SAM" id="Phobius"/>
    </source>
</evidence>
<keyword evidence="2" id="KW-1133">Transmembrane helix</keyword>
<feature type="compositionally biased region" description="Low complexity" evidence="1">
    <location>
        <begin position="305"/>
        <end position="323"/>
    </location>
</feature>
<reference evidence="5" key="1">
    <citation type="journal article" date="2020" name="PLoS Negl. Trop. Dis.">
        <title>High-quality nuclear genome for Sarcoptes scabiei-A critical resource for a neglected parasite.</title>
        <authorList>
            <person name="Korhonen P.K."/>
            <person name="Gasser R.B."/>
            <person name="Ma G."/>
            <person name="Wang T."/>
            <person name="Stroehlein A.J."/>
            <person name="Young N.D."/>
            <person name="Ang C.S."/>
            <person name="Fernando D.D."/>
            <person name="Lu H.C."/>
            <person name="Taylor S."/>
            <person name="Reynolds S.L."/>
            <person name="Mofiz E."/>
            <person name="Najaraj S.H."/>
            <person name="Gowda H."/>
            <person name="Madugundu A."/>
            <person name="Renuse S."/>
            <person name="Holt D."/>
            <person name="Pandey A."/>
            <person name="Papenfuss A.T."/>
            <person name="Fischer K."/>
        </authorList>
    </citation>
    <scope>NUCLEOTIDE SEQUENCE [LARGE SCALE GENOMIC DNA]</scope>
</reference>
<evidence type="ECO:0000313" key="5">
    <source>
        <dbReference type="Proteomes" id="UP000070412"/>
    </source>
</evidence>
<feature type="region of interest" description="Disordered" evidence="1">
    <location>
        <begin position="227"/>
        <end position="354"/>
    </location>
</feature>
<accession>A0A834RDE8</accession>
<feature type="compositionally biased region" description="Polar residues" evidence="1">
    <location>
        <begin position="227"/>
        <end position="239"/>
    </location>
</feature>
<proteinExistence type="predicted"/>
<dbReference type="EMBL" id="WVUK01000055">
    <property type="protein sequence ID" value="KAF7493506.1"/>
    <property type="molecule type" value="Genomic_DNA"/>
</dbReference>
<feature type="transmembrane region" description="Helical" evidence="2">
    <location>
        <begin position="88"/>
        <end position="110"/>
    </location>
</feature>
<feature type="compositionally biased region" description="Low complexity" evidence="1">
    <location>
        <begin position="249"/>
        <end position="290"/>
    </location>
</feature>
<dbReference type="PROSITE" id="PS51257">
    <property type="entry name" value="PROKAR_LIPOPROTEIN"/>
    <property type="match status" value="1"/>
</dbReference>
<dbReference type="OrthoDB" id="6508926at2759"/>
<evidence type="ECO:0000313" key="3">
    <source>
        <dbReference type="EMBL" id="KAF7493506.1"/>
    </source>
</evidence>
<keyword evidence="2" id="KW-0812">Transmembrane</keyword>
<feature type="compositionally biased region" description="Acidic residues" evidence="1">
    <location>
        <begin position="332"/>
        <end position="345"/>
    </location>
</feature>
<name>A0A834RDE8_SARSC</name>
<feature type="transmembrane region" description="Helical" evidence="2">
    <location>
        <begin position="9"/>
        <end position="30"/>
    </location>
</feature>
<evidence type="ECO:0000313" key="4">
    <source>
        <dbReference type="EnsemblMetazoa" id="KAF7493506.1"/>
    </source>
</evidence>
<dbReference type="Proteomes" id="UP000070412">
    <property type="component" value="Unassembled WGS sequence"/>
</dbReference>
<sequence length="366" mass="41725">MSSCYEKRAWFHQIIGMIALLSMISCFLMIDHKPCQIPMLPRERMAAWIAKPIAGIEISNRALRKQNETQLAIEIERFIENYYDSLQLFQLIIALWSVIIIMLGFCNLVPKHEDFRVFIILLLVLIMGFAALFAFYTSFVAFHKPCRSIPEEDSRFTVNRYNLRNLRKSINDSVVGNFLWTSIDSLFISERERSTIVESDRMLNNRFGANNNSLTIATNETISVNRRNNPNLITVGSKSSRMKLFPTKSSSSSSSPQPSPSFFPKTISNNLNNYNYNHNDNNNNNNNNNRYKNKNKNDDKNRIDSLLLPSSSSSSSSSLSSSLNILRKDNDSDSDDDGDDEEDSDVVGGSGGDNVRKMITMIFYRI</sequence>
<dbReference type="AlphaFoldDB" id="A0A834RDE8"/>
<evidence type="ECO:0000256" key="1">
    <source>
        <dbReference type="SAM" id="MobiDB-lite"/>
    </source>
</evidence>
<organism evidence="3">
    <name type="scientific">Sarcoptes scabiei</name>
    <name type="common">Itch mite</name>
    <name type="synonym">Acarus scabiei</name>
    <dbReference type="NCBI Taxonomy" id="52283"/>
    <lineage>
        <taxon>Eukaryota</taxon>
        <taxon>Metazoa</taxon>
        <taxon>Ecdysozoa</taxon>
        <taxon>Arthropoda</taxon>
        <taxon>Chelicerata</taxon>
        <taxon>Arachnida</taxon>
        <taxon>Acari</taxon>
        <taxon>Acariformes</taxon>
        <taxon>Sarcoptiformes</taxon>
        <taxon>Astigmata</taxon>
        <taxon>Psoroptidia</taxon>
        <taxon>Sarcoptoidea</taxon>
        <taxon>Sarcoptidae</taxon>
        <taxon>Sarcoptinae</taxon>
        <taxon>Sarcoptes</taxon>
    </lineage>
</organism>
<keyword evidence="2" id="KW-0472">Membrane</keyword>
<protein>
    <submittedName>
        <fullName evidence="3 4">Uncharacterized protein</fullName>
    </submittedName>
</protein>
<feature type="transmembrane region" description="Helical" evidence="2">
    <location>
        <begin position="117"/>
        <end position="142"/>
    </location>
</feature>
<reference evidence="4" key="3">
    <citation type="submission" date="2022-06" db="UniProtKB">
        <authorList>
            <consortium name="EnsemblMetazoa"/>
        </authorList>
    </citation>
    <scope>IDENTIFICATION</scope>
</reference>
<keyword evidence="5" id="KW-1185">Reference proteome</keyword>
<reference evidence="3" key="2">
    <citation type="submission" date="2020-01" db="EMBL/GenBank/DDBJ databases">
        <authorList>
            <person name="Korhonen P.K.K."/>
            <person name="Guangxu M.G."/>
            <person name="Wang T.W."/>
            <person name="Stroehlein A.J.S."/>
            <person name="Young N.D."/>
            <person name="Ang C.-S.A."/>
            <person name="Fernando D.W.F."/>
            <person name="Lu H.L."/>
            <person name="Taylor S.T."/>
            <person name="Ehtesham M.E.M."/>
            <person name="Najaraj S.H.N."/>
            <person name="Harsha G.H.G."/>
            <person name="Madugundu A.M."/>
            <person name="Renuse S.R."/>
            <person name="Holt D.H."/>
            <person name="Pandey A.P."/>
            <person name="Papenfuss A.P."/>
            <person name="Gasser R.B.G."/>
            <person name="Fischer K.F."/>
        </authorList>
    </citation>
    <scope>NUCLEOTIDE SEQUENCE</scope>
    <source>
        <strain evidence="3">SSS_KF_BRIS2020</strain>
    </source>
</reference>
<gene>
    <name evidence="3" type="ORF">SSS_5955</name>
</gene>
<dbReference type="EnsemblMetazoa" id="SSS_5955s_mrna">
    <property type="protein sequence ID" value="KAF7493506.1"/>
    <property type="gene ID" value="SSS_5955"/>
</dbReference>